<dbReference type="AlphaFoldDB" id="A0A1R2C8P7"/>
<accession>A0A1R2C8P7</accession>
<gene>
    <name evidence="1" type="ORF">SteCoe_13334</name>
</gene>
<dbReference type="Proteomes" id="UP000187209">
    <property type="component" value="Unassembled WGS sequence"/>
</dbReference>
<evidence type="ECO:0000313" key="2">
    <source>
        <dbReference type="Proteomes" id="UP000187209"/>
    </source>
</evidence>
<dbReference type="OrthoDB" id="317937at2759"/>
<name>A0A1R2C8P7_9CILI</name>
<keyword evidence="2" id="KW-1185">Reference proteome</keyword>
<sequence>MGKKGGGKAAAKKARVIEEIYLYPKQELPPITEGWIKLELKNKLWEFANLEFIIKTDITIDKLIRRIQNSLGRVEKVMLYVADPTQGHNLITDYDQTLGNLLQTFGSQVKDNPDKYVMHYDFEPFNPKDPVLLAI</sequence>
<evidence type="ECO:0000313" key="1">
    <source>
        <dbReference type="EMBL" id="OMJ85361.1"/>
    </source>
</evidence>
<comment type="caution">
    <text evidence="1">The sequence shown here is derived from an EMBL/GenBank/DDBJ whole genome shotgun (WGS) entry which is preliminary data.</text>
</comment>
<reference evidence="1 2" key="1">
    <citation type="submission" date="2016-11" db="EMBL/GenBank/DDBJ databases">
        <title>The macronuclear genome of Stentor coeruleus: a giant cell with tiny introns.</title>
        <authorList>
            <person name="Slabodnick M."/>
            <person name="Ruby J.G."/>
            <person name="Reiff S.B."/>
            <person name="Swart E.C."/>
            <person name="Gosai S."/>
            <person name="Prabakaran S."/>
            <person name="Witkowska E."/>
            <person name="Larue G.E."/>
            <person name="Fisher S."/>
            <person name="Freeman R.M."/>
            <person name="Gunawardena J."/>
            <person name="Chu W."/>
            <person name="Stover N.A."/>
            <person name="Gregory B.D."/>
            <person name="Nowacki M."/>
            <person name="Derisi J."/>
            <person name="Roy S.W."/>
            <person name="Marshall W.F."/>
            <person name="Sood P."/>
        </authorList>
    </citation>
    <scope>NUCLEOTIDE SEQUENCE [LARGE SCALE GENOMIC DNA]</scope>
    <source>
        <strain evidence="1">WM001</strain>
    </source>
</reference>
<organism evidence="1 2">
    <name type="scientific">Stentor coeruleus</name>
    <dbReference type="NCBI Taxonomy" id="5963"/>
    <lineage>
        <taxon>Eukaryota</taxon>
        <taxon>Sar</taxon>
        <taxon>Alveolata</taxon>
        <taxon>Ciliophora</taxon>
        <taxon>Postciliodesmatophora</taxon>
        <taxon>Heterotrichea</taxon>
        <taxon>Heterotrichida</taxon>
        <taxon>Stentoridae</taxon>
        <taxon>Stentor</taxon>
    </lineage>
</organism>
<evidence type="ECO:0008006" key="3">
    <source>
        <dbReference type="Google" id="ProtNLM"/>
    </source>
</evidence>
<dbReference type="EMBL" id="MPUH01000239">
    <property type="protein sequence ID" value="OMJ85361.1"/>
    <property type="molecule type" value="Genomic_DNA"/>
</dbReference>
<protein>
    <recommendedName>
        <fullName evidence="3">Ubiquitin-like domain-containing protein</fullName>
    </recommendedName>
</protein>
<proteinExistence type="predicted"/>